<accession>A0A0D7K775</accession>
<feature type="domain" description="Cytoskeleton protein RodZ-like C-terminal" evidence="3">
    <location>
        <begin position="238"/>
        <end position="308"/>
    </location>
</feature>
<evidence type="ECO:0000256" key="2">
    <source>
        <dbReference type="SAM" id="Phobius"/>
    </source>
</evidence>
<dbReference type="STRING" id="80878.RP29_14745"/>
<organism evidence="4 5">
    <name type="scientific">Acidovorax temperans</name>
    <dbReference type="NCBI Taxonomy" id="80878"/>
    <lineage>
        <taxon>Bacteria</taxon>
        <taxon>Pseudomonadati</taxon>
        <taxon>Pseudomonadota</taxon>
        <taxon>Betaproteobacteria</taxon>
        <taxon>Burkholderiales</taxon>
        <taxon>Comamonadaceae</taxon>
        <taxon>Acidovorax</taxon>
    </lineage>
</organism>
<keyword evidence="2" id="KW-1133">Transmembrane helix</keyword>
<name>A0A0D7K775_9BURK</name>
<dbReference type="Pfam" id="PF13464">
    <property type="entry name" value="RodZ_C"/>
    <property type="match status" value="1"/>
</dbReference>
<dbReference type="Proteomes" id="UP000032566">
    <property type="component" value="Unassembled WGS sequence"/>
</dbReference>
<evidence type="ECO:0000256" key="1">
    <source>
        <dbReference type="SAM" id="MobiDB-lite"/>
    </source>
</evidence>
<dbReference type="AlphaFoldDB" id="A0A0D7K775"/>
<dbReference type="InterPro" id="IPR025194">
    <property type="entry name" value="RodZ-like_C"/>
</dbReference>
<dbReference type="EMBL" id="JXYQ01000051">
    <property type="protein sequence ID" value="KJA09802.1"/>
    <property type="molecule type" value="Genomic_DNA"/>
</dbReference>
<feature type="compositionally biased region" description="Low complexity" evidence="1">
    <location>
        <begin position="172"/>
        <end position="194"/>
    </location>
</feature>
<dbReference type="OrthoDB" id="5293433at2"/>
<dbReference type="Gene3D" id="1.10.260.40">
    <property type="entry name" value="lambda repressor-like DNA-binding domains"/>
    <property type="match status" value="1"/>
</dbReference>
<feature type="transmembrane region" description="Helical" evidence="2">
    <location>
        <begin position="127"/>
        <end position="147"/>
    </location>
</feature>
<dbReference type="PANTHER" id="PTHR34475:SF1">
    <property type="entry name" value="CYTOSKELETON PROTEIN RODZ"/>
    <property type="match status" value="1"/>
</dbReference>
<evidence type="ECO:0000313" key="4">
    <source>
        <dbReference type="EMBL" id="KJA09802.1"/>
    </source>
</evidence>
<dbReference type="InterPro" id="IPR050400">
    <property type="entry name" value="Bact_Cytoskel_RodZ"/>
</dbReference>
<comment type="caution">
    <text evidence="4">The sequence shown here is derived from an EMBL/GenBank/DDBJ whole genome shotgun (WGS) entry which is preliminary data.</text>
</comment>
<reference evidence="4 5" key="1">
    <citation type="submission" date="2014-12" db="EMBL/GenBank/DDBJ databases">
        <title>Isolation of bacteria from lake water.</title>
        <authorList>
            <person name="Sheng K.-Y."/>
            <person name="Chin P.-S."/>
            <person name="Chan K.-G."/>
            <person name="Tan G.S."/>
        </authorList>
    </citation>
    <scope>NUCLEOTIDE SEQUENCE [LARGE SCALE GENOMIC DNA]</scope>
    <source>
        <strain evidence="4 5">KY4</strain>
    </source>
</reference>
<dbReference type="PATRIC" id="fig|80878.5.peg.2846"/>
<dbReference type="InterPro" id="IPR010982">
    <property type="entry name" value="Lambda_DNA-bd_dom_sf"/>
</dbReference>
<evidence type="ECO:0000313" key="5">
    <source>
        <dbReference type="Proteomes" id="UP000032566"/>
    </source>
</evidence>
<dbReference type="GO" id="GO:0003677">
    <property type="term" value="F:DNA binding"/>
    <property type="evidence" value="ECO:0007669"/>
    <property type="project" value="InterPro"/>
</dbReference>
<gene>
    <name evidence="4" type="ORF">RP29_14745</name>
</gene>
<evidence type="ECO:0000259" key="3">
    <source>
        <dbReference type="Pfam" id="PF13464"/>
    </source>
</evidence>
<keyword evidence="2" id="KW-0812">Transmembrane</keyword>
<keyword evidence="2" id="KW-0472">Membrane</keyword>
<protein>
    <recommendedName>
        <fullName evidence="3">Cytoskeleton protein RodZ-like C-terminal domain-containing protein</fullName>
    </recommendedName>
</protein>
<dbReference type="PANTHER" id="PTHR34475">
    <property type="match status" value="1"/>
</dbReference>
<sequence>MSDSVVESKLSADGVDALQTTAGEILKNARQSAGIHIEALAVALKVPVSKLAALESNNFDLLSDTVFLRALASSVCRTLKLDPASVLSLLPQSQAPRLIPERTDINTPVKTAGKTFITTKSSRHSSWVTASVLLLLAGAAAVFYWPAGYQPWDAWRTKQITGGVPAAPEPAPSDAATEPVSELHTSPSATTASASVPVNVQMSASQPNSSVAQAAAPATLQPADPVVAPEPANVPLMVRTRGESWVQVRDASGRVVFEKKMVQGDSAPVSGILPFSVVVGRADVTDVYVRGKLFELNSVSRENVARFEVKQ</sequence>
<dbReference type="RefSeq" id="WP_044399978.1">
    <property type="nucleotide sequence ID" value="NZ_JXYQ01000051.1"/>
</dbReference>
<dbReference type="Pfam" id="PF13413">
    <property type="entry name" value="HTH_25"/>
    <property type="match status" value="1"/>
</dbReference>
<feature type="region of interest" description="Disordered" evidence="1">
    <location>
        <begin position="163"/>
        <end position="194"/>
    </location>
</feature>
<proteinExistence type="predicted"/>
<keyword evidence="5" id="KW-1185">Reference proteome</keyword>